<feature type="domain" description="YegS/DAGK C-terminal" evidence="2">
    <location>
        <begin position="140"/>
        <end position="278"/>
    </location>
</feature>
<dbReference type="RefSeq" id="WP_140914649.1">
    <property type="nucleotide sequence ID" value="NZ_VHHP01000002.1"/>
</dbReference>
<reference evidence="3" key="1">
    <citation type="submission" date="2019-06" db="EMBL/GenBank/DDBJ databases">
        <title>Mycoplasma neophronis type strain whole genome sequence.</title>
        <authorList>
            <person name="Spergser J."/>
        </authorList>
    </citation>
    <scope>NUCLEOTIDE SEQUENCE [LARGE SCALE GENOMIC DNA]</scope>
    <source>
        <strain evidence="3">DSM 24097</strain>
    </source>
</reference>
<protein>
    <submittedName>
        <fullName evidence="3">Transcriptional regulator</fullName>
    </submittedName>
</protein>
<evidence type="ECO:0000259" key="1">
    <source>
        <dbReference type="Pfam" id="PF00781"/>
    </source>
</evidence>
<keyword evidence="4" id="KW-1185">Reference proteome</keyword>
<evidence type="ECO:0000259" key="2">
    <source>
        <dbReference type="Pfam" id="PF19279"/>
    </source>
</evidence>
<dbReference type="InterPro" id="IPR045540">
    <property type="entry name" value="YegS/DAGK_C"/>
</dbReference>
<feature type="domain" description="DAGKc" evidence="1">
    <location>
        <begin position="2"/>
        <end position="99"/>
    </location>
</feature>
<dbReference type="EMBL" id="VHHP01000002">
    <property type="protein sequence ID" value="TPR54304.1"/>
    <property type="molecule type" value="Genomic_DNA"/>
</dbReference>
<dbReference type="InterPro" id="IPR016064">
    <property type="entry name" value="NAD/diacylglycerol_kinase_sf"/>
</dbReference>
<evidence type="ECO:0000313" key="3">
    <source>
        <dbReference type="EMBL" id="TPR54304.1"/>
    </source>
</evidence>
<organism evidence="3 4">
    <name type="scientific">Metamycoplasma neophronis</name>
    <dbReference type="NCBI Taxonomy" id="872983"/>
    <lineage>
        <taxon>Bacteria</taxon>
        <taxon>Bacillati</taxon>
        <taxon>Mycoplasmatota</taxon>
        <taxon>Mycoplasmoidales</taxon>
        <taxon>Metamycoplasmataceae</taxon>
        <taxon>Metamycoplasma</taxon>
    </lineage>
</organism>
<proteinExistence type="predicted"/>
<dbReference type="SUPFAM" id="SSF111331">
    <property type="entry name" value="NAD kinase/diacylglycerol kinase-like"/>
    <property type="match status" value="1"/>
</dbReference>
<name>A0ABY2Z0X6_9BACT</name>
<dbReference type="Pfam" id="PF19279">
    <property type="entry name" value="YegS_C"/>
    <property type="match status" value="1"/>
</dbReference>
<dbReference type="Pfam" id="PF00781">
    <property type="entry name" value="DAGK_cat"/>
    <property type="match status" value="1"/>
</dbReference>
<dbReference type="Gene3D" id="2.60.200.40">
    <property type="match status" value="1"/>
</dbReference>
<sequence length="289" mass="33181">MLYIFYNSFSKSGSNQRKMYKIVSEAVKVFMQPSLKVIDLVKITDPAVLINDMSENDIVLLIGGDGTLTHVANEIAKYDIKPKIYAYRAGTGNDFLRDLFTIKECEIIKKRFYYISPFIKNLPTVKVNEEKMKFLNGAGFGIDAYIAKYVNEEKKRTGHASFLKTAYNAFKTFKTYDKLKIIADGHEYIFENVWVISIMNGKYYGGGMKIAPNANREGDYLSITIIHNISKYHLPLLFLSVYSGKHIIYKKYVKQIFAKNIKIECPQIELSQIDGETYPVQKKLCICQK</sequence>
<dbReference type="InterPro" id="IPR017438">
    <property type="entry name" value="ATP-NAD_kinase_N"/>
</dbReference>
<dbReference type="Gene3D" id="3.40.50.10330">
    <property type="entry name" value="Probable inorganic polyphosphate/atp-NAD kinase, domain 1"/>
    <property type="match status" value="1"/>
</dbReference>
<gene>
    <name evidence="3" type="ORF">FJR74_00795</name>
</gene>
<comment type="caution">
    <text evidence="3">The sequence shown here is derived from an EMBL/GenBank/DDBJ whole genome shotgun (WGS) entry which is preliminary data.</text>
</comment>
<accession>A0ABY2Z0X6</accession>
<dbReference type="InterPro" id="IPR001206">
    <property type="entry name" value="Diacylglycerol_kinase_cat_dom"/>
</dbReference>
<evidence type="ECO:0000313" key="4">
    <source>
        <dbReference type="Proteomes" id="UP000316851"/>
    </source>
</evidence>
<dbReference type="Proteomes" id="UP000316851">
    <property type="component" value="Unassembled WGS sequence"/>
</dbReference>